<keyword evidence="2" id="KW-1185">Reference proteome</keyword>
<dbReference type="RefSeq" id="WP_184151268.1">
    <property type="nucleotide sequence ID" value="NZ_JACHFM010000003.1"/>
</dbReference>
<proteinExistence type="predicted"/>
<dbReference type="Gene3D" id="2.160.10.10">
    <property type="entry name" value="Hexapeptide repeat proteins"/>
    <property type="match status" value="1"/>
</dbReference>
<dbReference type="AlphaFoldDB" id="A0A840SR72"/>
<keyword evidence="1" id="KW-0808">Transferase</keyword>
<reference evidence="1 2" key="1">
    <citation type="submission" date="2020-08" db="EMBL/GenBank/DDBJ databases">
        <title>Genomic Encyclopedia of Type Strains, Phase IV (KMG-IV): sequencing the most valuable type-strain genomes for metagenomic binning, comparative biology and taxonomic classification.</title>
        <authorList>
            <person name="Goeker M."/>
        </authorList>
    </citation>
    <scope>NUCLEOTIDE SEQUENCE [LARGE SCALE GENOMIC DNA]</scope>
    <source>
        <strain evidence="1 2">DSM 101730</strain>
    </source>
</reference>
<evidence type="ECO:0000313" key="2">
    <source>
        <dbReference type="Proteomes" id="UP000549457"/>
    </source>
</evidence>
<dbReference type="SUPFAM" id="SSF51161">
    <property type="entry name" value="Trimeric LpxA-like enzymes"/>
    <property type="match status" value="1"/>
</dbReference>
<organism evidence="1 2">
    <name type="scientific">Amaricoccus macauensis</name>
    <dbReference type="NCBI Taxonomy" id="57001"/>
    <lineage>
        <taxon>Bacteria</taxon>
        <taxon>Pseudomonadati</taxon>
        <taxon>Pseudomonadota</taxon>
        <taxon>Alphaproteobacteria</taxon>
        <taxon>Rhodobacterales</taxon>
        <taxon>Paracoccaceae</taxon>
        <taxon>Amaricoccus</taxon>
    </lineage>
</organism>
<comment type="caution">
    <text evidence="1">The sequence shown here is derived from an EMBL/GenBank/DDBJ whole genome shotgun (WGS) entry which is preliminary data.</text>
</comment>
<dbReference type="Proteomes" id="UP000549457">
    <property type="component" value="Unassembled WGS sequence"/>
</dbReference>
<dbReference type="PANTHER" id="PTHR23416">
    <property type="entry name" value="SIALIC ACID SYNTHASE-RELATED"/>
    <property type="match status" value="1"/>
</dbReference>
<protein>
    <submittedName>
        <fullName evidence="1">Acetyltransferase-like isoleucine patch superfamily enzyme</fullName>
    </submittedName>
</protein>
<name>A0A840SR72_9RHOB</name>
<dbReference type="InterPro" id="IPR011004">
    <property type="entry name" value="Trimer_LpxA-like_sf"/>
</dbReference>
<dbReference type="Pfam" id="PF00132">
    <property type="entry name" value="Hexapep"/>
    <property type="match status" value="1"/>
</dbReference>
<dbReference type="Pfam" id="PF14602">
    <property type="entry name" value="Hexapep_2"/>
    <property type="match status" value="1"/>
</dbReference>
<gene>
    <name evidence="1" type="ORF">HNP73_003012</name>
</gene>
<evidence type="ECO:0000313" key="1">
    <source>
        <dbReference type="EMBL" id="MBB5223065.1"/>
    </source>
</evidence>
<dbReference type="GO" id="GO:0016740">
    <property type="term" value="F:transferase activity"/>
    <property type="evidence" value="ECO:0007669"/>
    <property type="project" value="UniProtKB-KW"/>
</dbReference>
<accession>A0A840SR72</accession>
<sequence>MRLDRKILWAVNAVGLFLRGTSIKFPGFVGPTLFMLGRRNIRIGKRVRIWPGLRVEVFDGATLTIEEDVVIGANCHITIAADLTIGAQSNFTGANVITNITHAPRDLDKHSLDRPWDIAEVTLGKRLFVGHGAKILPGASLGDGCIVGANAVVANLTAPRNAVVVGIPGRVTRVIE</sequence>
<dbReference type="EMBL" id="JACHFM010000003">
    <property type="protein sequence ID" value="MBB5223065.1"/>
    <property type="molecule type" value="Genomic_DNA"/>
</dbReference>
<dbReference type="InterPro" id="IPR051159">
    <property type="entry name" value="Hexapeptide_acetyltransf"/>
</dbReference>
<dbReference type="InterPro" id="IPR001451">
    <property type="entry name" value="Hexapep"/>
</dbReference>